<sequence>MTGLSLLTERGGACQSAADSYGEIRRKLTACPFSSDLSRSDSPRRMANVSPKVCLKRIGWQMGVSGHISADICLPIGVNGRPAQICLKK</sequence>
<name>A0A2G9S440_AQUCT</name>
<evidence type="ECO:0000313" key="2">
    <source>
        <dbReference type="Proteomes" id="UP000228934"/>
    </source>
</evidence>
<evidence type="ECO:0000313" key="1">
    <source>
        <dbReference type="EMBL" id="PIO34835.1"/>
    </source>
</evidence>
<dbReference type="EMBL" id="KV928940">
    <property type="protein sequence ID" value="PIO34835.1"/>
    <property type="molecule type" value="Genomic_DNA"/>
</dbReference>
<gene>
    <name evidence="1" type="ORF">AB205_0148620</name>
</gene>
<organism evidence="1 2">
    <name type="scientific">Aquarana catesbeiana</name>
    <name type="common">American bullfrog</name>
    <name type="synonym">Rana catesbeiana</name>
    <dbReference type="NCBI Taxonomy" id="8400"/>
    <lineage>
        <taxon>Eukaryota</taxon>
        <taxon>Metazoa</taxon>
        <taxon>Chordata</taxon>
        <taxon>Craniata</taxon>
        <taxon>Vertebrata</taxon>
        <taxon>Euteleostomi</taxon>
        <taxon>Amphibia</taxon>
        <taxon>Batrachia</taxon>
        <taxon>Anura</taxon>
        <taxon>Neobatrachia</taxon>
        <taxon>Ranoidea</taxon>
        <taxon>Ranidae</taxon>
        <taxon>Aquarana</taxon>
    </lineage>
</organism>
<reference evidence="2" key="1">
    <citation type="journal article" date="2017" name="Nat. Commun.">
        <title>The North American bullfrog draft genome provides insight into hormonal regulation of long noncoding RNA.</title>
        <authorList>
            <person name="Hammond S.A."/>
            <person name="Warren R.L."/>
            <person name="Vandervalk B.P."/>
            <person name="Kucuk E."/>
            <person name="Khan H."/>
            <person name="Gibb E.A."/>
            <person name="Pandoh P."/>
            <person name="Kirk H."/>
            <person name="Zhao Y."/>
            <person name="Jones M."/>
            <person name="Mungall A.J."/>
            <person name="Coope R."/>
            <person name="Pleasance S."/>
            <person name="Moore R.A."/>
            <person name="Holt R.A."/>
            <person name="Round J.M."/>
            <person name="Ohora S."/>
            <person name="Walle B.V."/>
            <person name="Veldhoen N."/>
            <person name="Helbing C.C."/>
            <person name="Birol I."/>
        </authorList>
    </citation>
    <scope>NUCLEOTIDE SEQUENCE [LARGE SCALE GENOMIC DNA]</scope>
</reference>
<accession>A0A2G9S440</accession>
<dbReference type="Proteomes" id="UP000228934">
    <property type="component" value="Unassembled WGS sequence"/>
</dbReference>
<dbReference type="AlphaFoldDB" id="A0A2G9S440"/>
<proteinExistence type="predicted"/>
<keyword evidence="2" id="KW-1185">Reference proteome</keyword>
<protein>
    <submittedName>
        <fullName evidence="1">Uncharacterized protein</fullName>
    </submittedName>
</protein>